<organism evidence="1 2">
    <name type="scientific">Diploptera punctata</name>
    <name type="common">Pacific beetle cockroach</name>
    <dbReference type="NCBI Taxonomy" id="6984"/>
    <lineage>
        <taxon>Eukaryota</taxon>
        <taxon>Metazoa</taxon>
        <taxon>Ecdysozoa</taxon>
        <taxon>Arthropoda</taxon>
        <taxon>Hexapoda</taxon>
        <taxon>Insecta</taxon>
        <taxon>Pterygota</taxon>
        <taxon>Neoptera</taxon>
        <taxon>Polyneoptera</taxon>
        <taxon>Dictyoptera</taxon>
        <taxon>Blattodea</taxon>
        <taxon>Blaberoidea</taxon>
        <taxon>Blaberidae</taxon>
        <taxon>Diplopterinae</taxon>
        <taxon>Diploptera</taxon>
    </lineage>
</organism>
<keyword evidence="2" id="KW-1185">Reference proteome</keyword>
<comment type="caution">
    <text evidence="1">The sequence shown here is derived from an EMBL/GenBank/DDBJ whole genome shotgun (WGS) entry which is preliminary data.</text>
</comment>
<name>A0AAD8AJV4_DIPPU</name>
<evidence type="ECO:0000313" key="1">
    <source>
        <dbReference type="EMBL" id="KAJ9600060.1"/>
    </source>
</evidence>
<dbReference type="AlphaFoldDB" id="A0AAD8AJV4"/>
<gene>
    <name evidence="1" type="ORF">L9F63_009641</name>
</gene>
<reference evidence="1" key="1">
    <citation type="journal article" date="2023" name="IScience">
        <title>Live-bearing cockroach genome reveals convergent evolutionary mechanisms linked to viviparity in insects and beyond.</title>
        <authorList>
            <person name="Fouks B."/>
            <person name="Harrison M.C."/>
            <person name="Mikhailova A.A."/>
            <person name="Marchal E."/>
            <person name="English S."/>
            <person name="Carruthers M."/>
            <person name="Jennings E.C."/>
            <person name="Chiamaka E.L."/>
            <person name="Frigard R.A."/>
            <person name="Pippel M."/>
            <person name="Attardo G.M."/>
            <person name="Benoit J.B."/>
            <person name="Bornberg-Bauer E."/>
            <person name="Tobe S.S."/>
        </authorList>
    </citation>
    <scope>NUCLEOTIDE SEQUENCE</scope>
    <source>
        <strain evidence="1">Stay&amp;Tobe</strain>
    </source>
</reference>
<proteinExistence type="predicted"/>
<sequence>YKEIILKVKIQSYPEFKILGYSITIFYEYFAKCSLPIPMLVHGKSVLKT</sequence>
<accession>A0AAD8AJV4</accession>
<dbReference type="Proteomes" id="UP001233999">
    <property type="component" value="Unassembled WGS sequence"/>
</dbReference>
<protein>
    <submittedName>
        <fullName evidence="1">Uncharacterized protein</fullName>
    </submittedName>
</protein>
<feature type="non-terminal residue" evidence="1">
    <location>
        <position position="49"/>
    </location>
</feature>
<dbReference type="EMBL" id="JASPKZ010000453">
    <property type="protein sequence ID" value="KAJ9600060.1"/>
    <property type="molecule type" value="Genomic_DNA"/>
</dbReference>
<reference evidence="1" key="2">
    <citation type="submission" date="2023-05" db="EMBL/GenBank/DDBJ databases">
        <authorList>
            <person name="Fouks B."/>
        </authorList>
    </citation>
    <scope>NUCLEOTIDE SEQUENCE</scope>
    <source>
        <strain evidence="1">Stay&amp;Tobe</strain>
        <tissue evidence="1">Testes</tissue>
    </source>
</reference>
<feature type="non-terminal residue" evidence="1">
    <location>
        <position position="1"/>
    </location>
</feature>
<evidence type="ECO:0000313" key="2">
    <source>
        <dbReference type="Proteomes" id="UP001233999"/>
    </source>
</evidence>